<dbReference type="Pfam" id="PF01476">
    <property type="entry name" value="LysM"/>
    <property type="match status" value="1"/>
</dbReference>
<keyword evidence="4" id="KW-1185">Reference proteome</keyword>
<reference evidence="4" key="1">
    <citation type="submission" date="2010-03" db="EMBL/GenBank/DDBJ databases">
        <title>Complete sequence of Mobiluncus curtisii ATCC 43063.</title>
        <authorList>
            <person name="Muzny D."/>
            <person name="Qin X."/>
            <person name="Deng J."/>
            <person name="Jiang H."/>
            <person name="Liu Y."/>
            <person name="Qu J."/>
            <person name="Song X.-Z."/>
            <person name="Zhang L."/>
            <person name="Thornton R."/>
            <person name="Coyle M."/>
            <person name="Francisco L."/>
            <person name="Jackson L."/>
            <person name="Javaid M."/>
            <person name="Korchina V."/>
            <person name="Kovar C."/>
            <person name="Mata R."/>
            <person name="Mathew T."/>
            <person name="Ngo R."/>
            <person name="Nguyen L."/>
            <person name="Nguyen N."/>
            <person name="Okwuonu G."/>
            <person name="Ongeri F."/>
            <person name="Pham C."/>
            <person name="Simmons D."/>
            <person name="Wilczek-Boney K."/>
            <person name="Hale W."/>
            <person name="Jakkamsetti A."/>
            <person name="Pham P."/>
            <person name="Ruth R."/>
            <person name="San Lucas F."/>
            <person name="Warren J."/>
            <person name="Zhang J."/>
            <person name="Zhao Z."/>
            <person name="Zhou C."/>
            <person name="Zhu D."/>
            <person name="Lee S."/>
            <person name="Bess C."/>
            <person name="Blankenburg K."/>
            <person name="Forbes L."/>
            <person name="Fu Q."/>
            <person name="Gubbala S."/>
            <person name="Hirani K."/>
            <person name="Jayaseelan J.C."/>
            <person name="Lara F."/>
            <person name="Munidasa M."/>
            <person name="Palculict T."/>
            <person name="Patil S."/>
            <person name="Pu L.-L."/>
            <person name="Saada N."/>
            <person name="Tang L."/>
            <person name="Weissenberger G."/>
            <person name="Zhu Y."/>
            <person name="Hemphill L."/>
            <person name="Shang Y."/>
            <person name="Youmans B."/>
            <person name="Ayvaz T."/>
            <person name="Ross M."/>
            <person name="Santibanez J."/>
            <person name="Aqrawi P."/>
            <person name="Gross S."/>
            <person name="Joshi V."/>
            <person name="Fowler G."/>
            <person name="Nazareth L."/>
            <person name="Reid J."/>
            <person name="Worley K."/>
            <person name="Petrosino J."/>
            <person name="Highlander S."/>
            <person name="Gibbs R."/>
            <person name="Gibbs R."/>
        </authorList>
    </citation>
    <scope>NUCLEOTIDE SEQUENCE [LARGE SCALE GENOMIC DNA]</scope>
    <source>
        <strain evidence="4">ATCC 43063 / DSM 2711 / V125</strain>
    </source>
</reference>
<dbReference type="AlphaFoldDB" id="D6ZGX6"/>
<evidence type="ECO:0000313" key="4">
    <source>
        <dbReference type="Proteomes" id="UP000006742"/>
    </source>
</evidence>
<protein>
    <submittedName>
        <fullName evidence="3">LysM domain protein</fullName>
    </submittedName>
</protein>
<accession>D6ZGX6</accession>
<dbReference type="CDD" id="cd00118">
    <property type="entry name" value="LysM"/>
    <property type="match status" value="1"/>
</dbReference>
<dbReference type="Gene3D" id="3.10.350.10">
    <property type="entry name" value="LysM domain"/>
    <property type="match status" value="1"/>
</dbReference>
<evidence type="ECO:0000313" key="3">
    <source>
        <dbReference type="EMBL" id="ADI67884.1"/>
    </source>
</evidence>
<dbReference type="KEGG" id="mcu:HMPREF0573_11565"/>
<gene>
    <name evidence="3" type="ordered locus">HMPREF0573_11565</name>
</gene>
<dbReference type="InterPro" id="IPR036779">
    <property type="entry name" value="LysM_dom_sf"/>
</dbReference>
<dbReference type="SMART" id="SM00257">
    <property type="entry name" value="LysM"/>
    <property type="match status" value="1"/>
</dbReference>
<dbReference type="InterPro" id="IPR018392">
    <property type="entry name" value="LysM"/>
</dbReference>
<feature type="domain" description="LysM" evidence="2">
    <location>
        <begin position="127"/>
        <end position="177"/>
    </location>
</feature>
<dbReference type="Proteomes" id="UP000006742">
    <property type="component" value="Chromosome"/>
</dbReference>
<dbReference type="eggNOG" id="COG1388">
    <property type="taxonomic scope" value="Bacteria"/>
</dbReference>
<dbReference type="STRING" id="548479.HMPREF0573_11565"/>
<dbReference type="HOGENOM" id="CLU_1729309_0_0_11"/>
<dbReference type="EMBL" id="CP001992">
    <property type="protein sequence ID" value="ADI67884.1"/>
    <property type="molecule type" value="Genomic_DNA"/>
</dbReference>
<keyword evidence="1" id="KW-1133">Transmembrane helix</keyword>
<proteinExistence type="predicted"/>
<organism evidence="3 4">
    <name type="scientific">Mobiluncus curtisii (strain ATCC 43063 / DSM 2711 / V125)</name>
    <name type="common">Falcivibrio vaginalis</name>
    <dbReference type="NCBI Taxonomy" id="548479"/>
    <lineage>
        <taxon>Bacteria</taxon>
        <taxon>Bacillati</taxon>
        <taxon>Actinomycetota</taxon>
        <taxon>Actinomycetes</taxon>
        <taxon>Actinomycetales</taxon>
        <taxon>Actinomycetaceae</taxon>
        <taxon>Mobiluncus</taxon>
    </lineage>
</organism>
<dbReference type="PROSITE" id="PS51782">
    <property type="entry name" value="LYSM"/>
    <property type="match status" value="1"/>
</dbReference>
<dbReference type="SUPFAM" id="SSF54106">
    <property type="entry name" value="LysM domain"/>
    <property type="match status" value="1"/>
</dbReference>
<feature type="transmembrane region" description="Helical" evidence="1">
    <location>
        <begin position="96"/>
        <end position="117"/>
    </location>
</feature>
<keyword evidence="1" id="KW-0812">Transmembrane</keyword>
<evidence type="ECO:0000256" key="1">
    <source>
        <dbReference type="SAM" id="Phobius"/>
    </source>
</evidence>
<name>D6ZGX6_MOBCV</name>
<keyword evidence="1" id="KW-0472">Membrane</keyword>
<sequence>MFDFDSTTRRRWFILYVQMFERTNVRMNGGTTMTAVLAPSFSDFELCELAPNHPAVRASRGRQSRPAYLHLVSKARESSVASAQSVLSWDAAALRVALFILAALVMVFLGMVLGLGLSPDFVPTDFTLHTVVPGDTMWDIAAANATGVPADEVLADMMDANALDASSVLNAGQTLLVPVY</sequence>
<evidence type="ECO:0000259" key="2">
    <source>
        <dbReference type="PROSITE" id="PS51782"/>
    </source>
</evidence>